<gene>
    <name evidence="2" type="ORF">NEMVEDRAFT_v1g222568</name>
</gene>
<feature type="non-terminal residue" evidence="2">
    <location>
        <position position="151"/>
    </location>
</feature>
<protein>
    <submittedName>
        <fullName evidence="2">Uncharacterized protein</fullName>
    </submittedName>
</protein>
<proteinExistence type="predicted"/>
<accession>A7T5E6</accession>
<evidence type="ECO:0000313" key="2">
    <source>
        <dbReference type="EMBL" id="EDO28818.1"/>
    </source>
</evidence>
<dbReference type="HOGENOM" id="CLU_1736056_0_0_1"/>
<dbReference type="AlphaFoldDB" id="A7T5E6"/>
<keyword evidence="3" id="KW-1185">Reference proteome</keyword>
<reference evidence="2 3" key="1">
    <citation type="journal article" date="2007" name="Science">
        <title>Sea anemone genome reveals ancestral eumetazoan gene repertoire and genomic organization.</title>
        <authorList>
            <person name="Putnam N.H."/>
            <person name="Srivastava M."/>
            <person name="Hellsten U."/>
            <person name="Dirks B."/>
            <person name="Chapman J."/>
            <person name="Salamov A."/>
            <person name="Terry A."/>
            <person name="Shapiro H."/>
            <person name="Lindquist E."/>
            <person name="Kapitonov V.V."/>
            <person name="Jurka J."/>
            <person name="Genikhovich G."/>
            <person name="Grigoriev I.V."/>
            <person name="Lucas S.M."/>
            <person name="Steele R.E."/>
            <person name="Finnerty J.R."/>
            <person name="Technau U."/>
            <person name="Martindale M.Q."/>
            <person name="Rokhsar D.S."/>
        </authorList>
    </citation>
    <scope>NUCLEOTIDE SEQUENCE [LARGE SCALE GENOMIC DNA]</scope>
    <source>
        <strain evidence="3">CH2 X CH6</strain>
    </source>
</reference>
<sequence>KVSKLDTREVDCVSSIAIIVPYLRNSPGVVRHEVIANQFNEEMNTFAEKINSICLKKKSAEKKECERLQIERDKAYQKLGNLSLSSDDIDTSSSNDYGVNRSSSNDYGVNRSSSNDYGVNRSSSNDYGVNRSSSNDSCDYYDIEESKQERG</sequence>
<name>A7T5E6_NEMVE</name>
<organism evidence="2 3">
    <name type="scientific">Nematostella vectensis</name>
    <name type="common">Starlet sea anemone</name>
    <dbReference type="NCBI Taxonomy" id="45351"/>
    <lineage>
        <taxon>Eukaryota</taxon>
        <taxon>Metazoa</taxon>
        <taxon>Cnidaria</taxon>
        <taxon>Anthozoa</taxon>
        <taxon>Hexacorallia</taxon>
        <taxon>Actiniaria</taxon>
        <taxon>Edwardsiidae</taxon>
        <taxon>Nematostella</taxon>
    </lineage>
</organism>
<evidence type="ECO:0000256" key="1">
    <source>
        <dbReference type="SAM" id="MobiDB-lite"/>
    </source>
</evidence>
<feature type="compositionally biased region" description="Polar residues" evidence="1">
    <location>
        <begin position="100"/>
        <end position="137"/>
    </location>
</feature>
<evidence type="ECO:0000313" key="3">
    <source>
        <dbReference type="Proteomes" id="UP000001593"/>
    </source>
</evidence>
<feature type="compositionally biased region" description="Low complexity" evidence="1">
    <location>
        <begin position="84"/>
        <end position="96"/>
    </location>
</feature>
<dbReference type="InParanoid" id="A7T5E6"/>
<dbReference type="EMBL" id="DS471143">
    <property type="protein sequence ID" value="EDO28818.1"/>
    <property type="molecule type" value="Genomic_DNA"/>
</dbReference>
<feature type="region of interest" description="Disordered" evidence="1">
    <location>
        <begin position="84"/>
        <end position="151"/>
    </location>
</feature>
<dbReference type="Proteomes" id="UP000001593">
    <property type="component" value="Unassembled WGS sequence"/>
</dbReference>